<name>A0A075QXW8_BRELA</name>
<dbReference type="HOGENOM" id="CLU_836083_0_0_9"/>
<keyword evidence="1" id="KW-0472">Membrane</keyword>
<accession>A0A075QXW8</accession>
<dbReference type="STRING" id="1042163.BRLA_c000440"/>
<dbReference type="Pfam" id="PF02517">
    <property type="entry name" value="Rce1-like"/>
    <property type="match status" value="1"/>
</dbReference>
<dbReference type="EMBL" id="CP007806">
    <property type="protein sequence ID" value="AIG24459.1"/>
    <property type="molecule type" value="Genomic_DNA"/>
</dbReference>
<keyword evidence="3" id="KW-0645">Protease</keyword>
<gene>
    <name evidence="3" type="ORF">BRLA_c000440</name>
</gene>
<evidence type="ECO:0000256" key="1">
    <source>
        <dbReference type="SAM" id="Phobius"/>
    </source>
</evidence>
<keyword evidence="1" id="KW-1133">Transmembrane helix</keyword>
<dbReference type="RefSeq" id="WP_003333939.1">
    <property type="nucleotide sequence ID" value="NZ_CP007806.1"/>
</dbReference>
<reference evidence="3 4" key="1">
    <citation type="journal article" date="2011" name="J. Bacteriol.">
        <title>Genome sequence of Brevibacillus laterosporus LMG 15441, a pathogen of invertebrates.</title>
        <authorList>
            <person name="Djukic M."/>
            <person name="Poehlein A."/>
            <person name="Thurmer A."/>
            <person name="Daniel R."/>
        </authorList>
    </citation>
    <scope>NUCLEOTIDE SEQUENCE [LARGE SCALE GENOMIC DNA]</scope>
    <source>
        <strain evidence="3 4">LMG 15441</strain>
    </source>
</reference>
<protein>
    <submittedName>
        <fullName evidence="3">Putative metal-dependent membrane protease</fullName>
    </submittedName>
</protein>
<dbReference type="GO" id="GO:0004175">
    <property type="term" value="F:endopeptidase activity"/>
    <property type="evidence" value="ECO:0007669"/>
    <property type="project" value="UniProtKB-ARBA"/>
</dbReference>
<feature type="transmembrane region" description="Helical" evidence="1">
    <location>
        <begin position="260"/>
        <end position="293"/>
    </location>
</feature>
<organism evidence="3 4">
    <name type="scientific">Brevibacillus laterosporus LMG 15441</name>
    <dbReference type="NCBI Taxonomy" id="1042163"/>
    <lineage>
        <taxon>Bacteria</taxon>
        <taxon>Bacillati</taxon>
        <taxon>Bacillota</taxon>
        <taxon>Bacilli</taxon>
        <taxon>Bacillales</taxon>
        <taxon>Paenibacillaceae</taxon>
        <taxon>Brevibacillus</taxon>
    </lineage>
</organism>
<feature type="transmembrane region" description="Helical" evidence="1">
    <location>
        <begin position="222"/>
        <end position="240"/>
    </location>
</feature>
<feature type="transmembrane region" description="Helical" evidence="1">
    <location>
        <begin position="102"/>
        <end position="124"/>
    </location>
</feature>
<keyword evidence="1" id="KW-0812">Transmembrane</keyword>
<dbReference type="eggNOG" id="COG1266">
    <property type="taxonomic scope" value="Bacteria"/>
</dbReference>
<evidence type="ECO:0000259" key="2">
    <source>
        <dbReference type="Pfam" id="PF02517"/>
    </source>
</evidence>
<dbReference type="PANTHER" id="PTHR43592">
    <property type="entry name" value="CAAX AMINO TERMINAL PROTEASE"/>
    <property type="match status" value="1"/>
</dbReference>
<proteinExistence type="predicted"/>
<feature type="transmembrane region" description="Helical" evidence="1">
    <location>
        <begin position="61"/>
        <end position="82"/>
    </location>
</feature>
<keyword evidence="4" id="KW-1185">Reference proteome</keyword>
<evidence type="ECO:0000313" key="4">
    <source>
        <dbReference type="Proteomes" id="UP000005850"/>
    </source>
</evidence>
<dbReference type="Proteomes" id="UP000005850">
    <property type="component" value="Chromosome"/>
</dbReference>
<evidence type="ECO:0000313" key="3">
    <source>
        <dbReference type="EMBL" id="AIG24459.1"/>
    </source>
</evidence>
<dbReference type="InterPro" id="IPR003675">
    <property type="entry name" value="Rce1/LyrA-like_dom"/>
</dbReference>
<dbReference type="GO" id="GO:0080120">
    <property type="term" value="P:CAAX-box protein maturation"/>
    <property type="evidence" value="ECO:0007669"/>
    <property type="project" value="UniProtKB-ARBA"/>
</dbReference>
<feature type="domain" description="CAAX prenyl protease 2/Lysostaphin resistance protein A-like" evidence="2">
    <location>
        <begin position="226"/>
        <end position="313"/>
    </location>
</feature>
<dbReference type="KEGG" id="blr:BRLA_c000440"/>
<dbReference type="GO" id="GO:0006508">
    <property type="term" value="P:proteolysis"/>
    <property type="evidence" value="ECO:0007669"/>
    <property type="project" value="UniProtKB-KW"/>
</dbReference>
<dbReference type="AlphaFoldDB" id="A0A075QXW8"/>
<feature type="transmembrane region" description="Helical" evidence="1">
    <location>
        <begin position="136"/>
        <end position="155"/>
    </location>
</feature>
<feature type="transmembrane region" description="Helical" evidence="1">
    <location>
        <begin position="300"/>
        <end position="319"/>
    </location>
</feature>
<keyword evidence="3" id="KW-0378">Hydrolase</keyword>
<feature type="transmembrane region" description="Helical" evidence="1">
    <location>
        <begin position="20"/>
        <end position="40"/>
    </location>
</feature>
<dbReference type="PANTHER" id="PTHR43592:SF15">
    <property type="entry name" value="CAAX AMINO TERMINAL PROTEASE FAMILY PROTEIN"/>
    <property type="match status" value="1"/>
</dbReference>
<feature type="transmembrane region" description="Helical" evidence="1">
    <location>
        <begin position="175"/>
        <end position="201"/>
    </location>
</feature>
<sequence length="321" mass="36672">MQPYMPFLPTVRRRSVKWAWVLTFQYVLYIGVQLSATSILRKADGTWEIHMLANMETIQVLLLWGNIFLTLLTSVLFFIALIRDRRVSTWTGHTEVNGTDFIHAIAFMQIFYNASIFLYGTGLLSYPLFTTGSIGGLFESASLQIFLCMFCFIWFRGRLESIGFQSPTDVGKMFFFIIGCYLGITFLLSYVVAPLADLFHISLSSAREEGISREIRDAKQNSLLTILLSFFMTGLFVPIAEEMMFRGVLQTYLVKKWGAFWGILIASFWFAIIHIDIALFLPLFIIGLSLGIVRHRFHSLWASIILHSINNVVSVILSYQS</sequence>